<name>A0ABR2NLY7_9ROSI</name>
<sequence length="108" mass="12621">MVDDSARPFQDQLSYLPTRNKSPKEERAKQNLCKLRFLQDRLIQQDNFHQVYVKKKSLEFTMLVENSKSFKLSIISNTWTAFRRSSSVVTGSASRHLLSSSIARNRQR</sequence>
<organism evidence="2 3">
    <name type="scientific">Hibiscus sabdariffa</name>
    <name type="common">roselle</name>
    <dbReference type="NCBI Taxonomy" id="183260"/>
    <lineage>
        <taxon>Eukaryota</taxon>
        <taxon>Viridiplantae</taxon>
        <taxon>Streptophyta</taxon>
        <taxon>Embryophyta</taxon>
        <taxon>Tracheophyta</taxon>
        <taxon>Spermatophyta</taxon>
        <taxon>Magnoliopsida</taxon>
        <taxon>eudicotyledons</taxon>
        <taxon>Gunneridae</taxon>
        <taxon>Pentapetalae</taxon>
        <taxon>rosids</taxon>
        <taxon>malvids</taxon>
        <taxon>Malvales</taxon>
        <taxon>Malvaceae</taxon>
        <taxon>Malvoideae</taxon>
        <taxon>Hibiscus</taxon>
    </lineage>
</organism>
<comment type="caution">
    <text evidence="2">The sequence shown here is derived from an EMBL/GenBank/DDBJ whole genome shotgun (WGS) entry which is preliminary data.</text>
</comment>
<dbReference type="EMBL" id="JBBPBN010000124">
    <property type="protein sequence ID" value="KAK8977187.1"/>
    <property type="molecule type" value="Genomic_DNA"/>
</dbReference>
<gene>
    <name evidence="2" type="ORF">V6N11_021273</name>
</gene>
<evidence type="ECO:0000313" key="2">
    <source>
        <dbReference type="EMBL" id="KAK8977187.1"/>
    </source>
</evidence>
<feature type="region of interest" description="Disordered" evidence="1">
    <location>
        <begin position="1"/>
        <end position="27"/>
    </location>
</feature>
<proteinExistence type="predicted"/>
<reference evidence="2 3" key="1">
    <citation type="journal article" date="2024" name="G3 (Bethesda)">
        <title>Genome assembly of Hibiscus sabdariffa L. provides insights into metabolisms of medicinal natural products.</title>
        <authorList>
            <person name="Kim T."/>
        </authorList>
    </citation>
    <scope>NUCLEOTIDE SEQUENCE [LARGE SCALE GENOMIC DNA]</scope>
    <source>
        <strain evidence="2">TK-2024</strain>
        <tissue evidence="2">Old leaves</tissue>
    </source>
</reference>
<evidence type="ECO:0000256" key="1">
    <source>
        <dbReference type="SAM" id="MobiDB-lite"/>
    </source>
</evidence>
<accession>A0ABR2NLY7</accession>
<protein>
    <submittedName>
        <fullName evidence="2">Uncharacterized protein</fullName>
    </submittedName>
</protein>
<keyword evidence="3" id="KW-1185">Reference proteome</keyword>
<dbReference type="Proteomes" id="UP001396334">
    <property type="component" value="Unassembled WGS sequence"/>
</dbReference>
<evidence type="ECO:0000313" key="3">
    <source>
        <dbReference type="Proteomes" id="UP001396334"/>
    </source>
</evidence>
<feature type="compositionally biased region" description="Polar residues" evidence="1">
    <location>
        <begin position="11"/>
        <end position="20"/>
    </location>
</feature>